<accession>A0A1V4DIA6</accession>
<dbReference type="Proteomes" id="UP000189970">
    <property type="component" value="Unassembled WGS sequence"/>
</dbReference>
<evidence type="ECO:0000313" key="3">
    <source>
        <dbReference type="Proteomes" id="UP000189970"/>
    </source>
</evidence>
<dbReference type="Pfam" id="PF13160">
    <property type="entry name" value="DUF3995"/>
    <property type="match status" value="1"/>
</dbReference>
<keyword evidence="1" id="KW-1133">Transmembrane helix</keyword>
<comment type="caution">
    <text evidence="2">The sequence shown here is derived from an EMBL/GenBank/DDBJ whole genome shotgun (WGS) entry which is preliminary data.</text>
</comment>
<keyword evidence="1" id="KW-0812">Transmembrane</keyword>
<feature type="transmembrane region" description="Helical" evidence="1">
    <location>
        <begin position="52"/>
        <end position="76"/>
    </location>
</feature>
<gene>
    <name evidence="2" type="ORF">BW731_07840</name>
</gene>
<protein>
    <recommendedName>
        <fullName evidence="4">DUF3995 domain-containing protein</fullName>
    </recommendedName>
</protein>
<evidence type="ECO:0008006" key="4">
    <source>
        <dbReference type="Google" id="ProtNLM"/>
    </source>
</evidence>
<proteinExistence type="predicted"/>
<reference evidence="2 3" key="1">
    <citation type="submission" date="2017-02" db="EMBL/GenBank/DDBJ databases">
        <title>Vagococcus cremeus sp. nov., isolated from the small intestine of a marten, Martes flavigula.</title>
        <authorList>
            <person name="Tak E.J."/>
            <person name="Bae J.-W."/>
        </authorList>
    </citation>
    <scope>NUCLEOTIDE SEQUENCE [LARGE SCALE GENOMIC DNA]</scope>
    <source>
        <strain evidence="2 3">D7T301</strain>
    </source>
</reference>
<feature type="transmembrane region" description="Helical" evidence="1">
    <location>
        <begin position="121"/>
        <end position="141"/>
    </location>
</feature>
<evidence type="ECO:0000313" key="2">
    <source>
        <dbReference type="EMBL" id="OPF88086.1"/>
    </source>
</evidence>
<keyword evidence="3" id="KW-1185">Reference proteome</keyword>
<name>A0A1V4DIA6_9ENTE</name>
<dbReference type="AlphaFoldDB" id="A0A1V4DIA6"/>
<feature type="transmembrane region" description="Helical" evidence="1">
    <location>
        <begin position="6"/>
        <end position="31"/>
    </location>
</feature>
<sequence length="143" mass="16554">MSFVFFWLSVVLLISIGLLHVYWAFGGNLFGEYVLPEYKYNLKPHFFNQTPGSFMCSLVATAFFILAFLEIIYHYQIGNQKFVSILLTLACFVFTARIIGEFNCLGLFKREKDTTFAKMDNMIYIPICVYLLISLIVQLTILK</sequence>
<feature type="transmembrane region" description="Helical" evidence="1">
    <location>
        <begin position="82"/>
        <end position="100"/>
    </location>
</feature>
<evidence type="ECO:0000256" key="1">
    <source>
        <dbReference type="SAM" id="Phobius"/>
    </source>
</evidence>
<dbReference type="InterPro" id="IPR025058">
    <property type="entry name" value="DUF3995"/>
</dbReference>
<organism evidence="2 3">
    <name type="scientific">Vagococcus martis</name>
    <dbReference type="NCBI Taxonomy" id="1768210"/>
    <lineage>
        <taxon>Bacteria</taxon>
        <taxon>Bacillati</taxon>
        <taxon>Bacillota</taxon>
        <taxon>Bacilli</taxon>
        <taxon>Lactobacillales</taxon>
        <taxon>Enterococcaceae</taxon>
        <taxon>Vagococcus</taxon>
    </lineage>
</organism>
<keyword evidence="1" id="KW-0472">Membrane</keyword>
<dbReference type="RefSeq" id="WP_079347111.1">
    <property type="nucleotide sequence ID" value="NZ_MVAB01000001.1"/>
</dbReference>
<dbReference type="EMBL" id="MVAB01000001">
    <property type="protein sequence ID" value="OPF88086.1"/>
    <property type="molecule type" value="Genomic_DNA"/>
</dbReference>